<evidence type="ECO:0000313" key="2">
    <source>
        <dbReference type="Proteomes" id="UP001498398"/>
    </source>
</evidence>
<keyword evidence="2" id="KW-1185">Reference proteome</keyword>
<organism evidence="1 2">
    <name type="scientific">Marasmiellus scandens</name>
    <dbReference type="NCBI Taxonomy" id="2682957"/>
    <lineage>
        <taxon>Eukaryota</taxon>
        <taxon>Fungi</taxon>
        <taxon>Dikarya</taxon>
        <taxon>Basidiomycota</taxon>
        <taxon>Agaricomycotina</taxon>
        <taxon>Agaricomycetes</taxon>
        <taxon>Agaricomycetidae</taxon>
        <taxon>Agaricales</taxon>
        <taxon>Marasmiineae</taxon>
        <taxon>Omphalotaceae</taxon>
        <taxon>Marasmiellus</taxon>
    </lineage>
</organism>
<dbReference type="EMBL" id="JBANRG010000023">
    <property type="protein sequence ID" value="KAK7455194.1"/>
    <property type="molecule type" value="Genomic_DNA"/>
</dbReference>
<sequence length="489" mass="55391">MILDAERDIEHYDAEVSQLRSRILYLQAKQRVLKTHIRQLQSLSAPVRRLPVEVITHIFMLACRDIPVRLDSPPSLGWNPPFTLASVCKSWRQIVIGTPQLWCNVQIETNEASCLPQARLCLARSGSFPLSLEIDTKEDSLFDLLIEECNRWRRFCIHESEPAFLAKLAGNSFPLLEELSIDHTENGHPDLDLFCRAPRLHTLKTDSLPPKEELLDFPFGQILNLDLLCNTEDNLIFTALAMFPELQSVIIQDLDSDWLSGVSSRHVSRLSELVIGMPWVPPASPVKNVLGILMKGLTLPSLKVLSISHEKSSPSIWPREEIISLFERSKCSLTTLHLDHISVPHSDIITFLQLNPALTELRLKEIRRKLFDFRTYKMGDGNVFRFADVISPALLTALHAYKCGMDSLSSPLVPKLERLEFVADGDLFDDRLFLDMVVSRWIPEKDYALAIGVTSLWSVKITVLGRAIQEEVKSELEHLRKAGLKVTVG</sequence>
<reference evidence="1 2" key="1">
    <citation type="submission" date="2024-01" db="EMBL/GenBank/DDBJ databases">
        <title>A draft genome for the cacao thread blight pathogen Marasmiellus scandens.</title>
        <authorList>
            <person name="Baruah I.K."/>
            <person name="Leung J."/>
            <person name="Bukari Y."/>
            <person name="Amoako-Attah I."/>
            <person name="Meinhardt L.W."/>
            <person name="Bailey B.A."/>
            <person name="Cohen S.P."/>
        </authorList>
    </citation>
    <scope>NUCLEOTIDE SEQUENCE [LARGE SCALE GENOMIC DNA]</scope>
    <source>
        <strain evidence="1 2">GH-19</strain>
    </source>
</reference>
<protein>
    <recommendedName>
        <fullName evidence="3">F-box domain-containing protein</fullName>
    </recommendedName>
</protein>
<evidence type="ECO:0000313" key="1">
    <source>
        <dbReference type="EMBL" id="KAK7455194.1"/>
    </source>
</evidence>
<proteinExistence type="predicted"/>
<dbReference type="Gene3D" id="3.80.10.10">
    <property type="entry name" value="Ribonuclease Inhibitor"/>
    <property type="match status" value="1"/>
</dbReference>
<dbReference type="SUPFAM" id="SSF52047">
    <property type="entry name" value="RNI-like"/>
    <property type="match status" value="1"/>
</dbReference>
<accession>A0ABR1JD68</accession>
<name>A0ABR1JD68_9AGAR</name>
<dbReference type="InterPro" id="IPR032675">
    <property type="entry name" value="LRR_dom_sf"/>
</dbReference>
<comment type="caution">
    <text evidence="1">The sequence shown here is derived from an EMBL/GenBank/DDBJ whole genome shotgun (WGS) entry which is preliminary data.</text>
</comment>
<evidence type="ECO:0008006" key="3">
    <source>
        <dbReference type="Google" id="ProtNLM"/>
    </source>
</evidence>
<dbReference type="Proteomes" id="UP001498398">
    <property type="component" value="Unassembled WGS sequence"/>
</dbReference>
<gene>
    <name evidence="1" type="ORF">VKT23_011067</name>
</gene>